<evidence type="ECO:0000259" key="4">
    <source>
        <dbReference type="Pfam" id="PF01420"/>
    </source>
</evidence>
<comment type="similarity">
    <text evidence="1">Belongs to the type-I restriction system S methylase family.</text>
</comment>
<keyword evidence="3" id="KW-0238">DNA-binding</keyword>
<dbReference type="GO" id="GO:0004519">
    <property type="term" value="F:endonuclease activity"/>
    <property type="evidence" value="ECO:0007669"/>
    <property type="project" value="UniProtKB-KW"/>
</dbReference>
<dbReference type="Pfam" id="PF01420">
    <property type="entry name" value="Methylase_S"/>
    <property type="match status" value="2"/>
</dbReference>
<sequence length="590" mass="66671">MRGKELPENWVEASISEFIANDGIFIDGDWVESKDQDVNGDVRLIQLADIGVGEFRDKSFRFLTSEKAKELKCTFLNEGDILVARMPDPLGRACIFPLSGKYVTVVDVAVIRPGQDGVNPKWLMYIINSPKIQKEIYELASGSTRLRISRGNLSKISFPLPPLAEQKRIVAKLDEAFQHLDALKAKLERIPELLKTFRQAVLTQAVTGKLTEKWREVNANIESANELLLRLKEQRAFNYMAQCDDATKAGKRKPRKIFLEEIPEIDYGITTDIPESWTITNIEFLAFVTKLAGFEYTNYIKYEQSGEIPVVRAQNVQMGKFVEDNLVYIDKETSDFLERSQLHGRELLMVFIGAGTGNVCLAPNDKRWHLAPNVAKIDVDGISVEYLNYYLQSSIGFENAMSFVKATAQPSLSMETIRQIVVQLPPLEEQKEIVKKVDALFSKADTIDTYYTGLKEKIDKLPNALLVKAFRGELVPQDPEDEPASVLLEKIKTVKEKQTQEKKKYTPNKTIRSGPEQMKKNLKPVKDYKEFLERLNNIGGSATPEQLLIESALEKDVDSFFEFLREGRDSGSLDVPVGKSGTINMIINAD</sequence>
<keyword evidence="6" id="KW-1185">Reference proteome</keyword>
<dbReference type="REBASE" id="436049">
    <property type="entry name" value="S.Asp8001ORF21875P"/>
</dbReference>
<dbReference type="InterPro" id="IPR051212">
    <property type="entry name" value="Type-I_RE_S_subunit"/>
</dbReference>
<dbReference type="SUPFAM" id="SSF116734">
    <property type="entry name" value="DNA methylase specificity domain"/>
    <property type="match status" value="2"/>
</dbReference>
<dbReference type="KEGG" id="add:HUW48_21880"/>
<dbReference type="RefSeq" id="WP_182412953.1">
    <property type="nucleotide sequence ID" value="NZ_CP055153.1"/>
</dbReference>
<dbReference type="GO" id="GO:0003677">
    <property type="term" value="F:DNA binding"/>
    <property type="evidence" value="ECO:0007669"/>
    <property type="project" value="UniProtKB-KW"/>
</dbReference>
<feature type="domain" description="Type I restriction modification DNA specificity" evidence="4">
    <location>
        <begin position="8"/>
        <end position="190"/>
    </location>
</feature>
<evidence type="ECO:0000256" key="2">
    <source>
        <dbReference type="ARBA" id="ARBA00022747"/>
    </source>
</evidence>
<proteinExistence type="inferred from homology"/>
<keyword evidence="2" id="KW-0680">Restriction system</keyword>
<name>A0A7L7LCD4_9BACT</name>
<dbReference type="GO" id="GO:0009307">
    <property type="term" value="P:DNA restriction-modification system"/>
    <property type="evidence" value="ECO:0007669"/>
    <property type="project" value="UniProtKB-KW"/>
</dbReference>
<feature type="domain" description="Type I restriction modification DNA specificity" evidence="4">
    <location>
        <begin position="301"/>
        <end position="444"/>
    </location>
</feature>
<dbReference type="PANTHER" id="PTHR43140:SF1">
    <property type="entry name" value="TYPE I RESTRICTION ENZYME ECOKI SPECIFICITY SUBUNIT"/>
    <property type="match status" value="1"/>
</dbReference>
<dbReference type="InterPro" id="IPR044946">
    <property type="entry name" value="Restrct_endonuc_typeI_TRD_sf"/>
</dbReference>
<evidence type="ECO:0000256" key="1">
    <source>
        <dbReference type="ARBA" id="ARBA00010923"/>
    </source>
</evidence>
<keyword evidence="5" id="KW-0378">Hydrolase</keyword>
<dbReference type="EMBL" id="CP055153">
    <property type="protein sequence ID" value="QMU30506.1"/>
    <property type="molecule type" value="Genomic_DNA"/>
</dbReference>
<dbReference type="AlphaFoldDB" id="A0A7L7LCD4"/>
<reference evidence="5 6" key="2">
    <citation type="submission" date="2020-08" db="EMBL/GenBank/DDBJ databases">
        <title>Adhaeribacter dokdonensis sp. nov., isolated from the rhizosphere of Elymus tsukushiensis, a plant native to the Dokdo Islands, Republic of Korea.</title>
        <authorList>
            <person name="Ghim S.Y."/>
        </authorList>
    </citation>
    <scope>NUCLEOTIDE SEQUENCE [LARGE SCALE GENOMIC DNA]</scope>
    <source>
        <strain evidence="5 6">KUDC8001</strain>
    </source>
</reference>
<dbReference type="PANTHER" id="PTHR43140">
    <property type="entry name" value="TYPE-1 RESTRICTION ENZYME ECOKI SPECIFICITY PROTEIN"/>
    <property type="match status" value="1"/>
</dbReference>
<dbReference type="Gene3D" id="3.90.220.20">
    <property type="entry name" value="DNA methylase specificity domains"/>
    <property type="match status" value="2"/>
</dbReference>
<evidence type="ECO:0000313" key="6">
    <source>
        <dbReference type="Proteomes" id="UP000514509"/>
    </source>
</evidence>
<dbReference type="Proteomes" id="UP000514509">
    <property type="component" value="Chromosome"/>
</dbReference>
<evidence type="ECO:0000313" key="5">
    <source>
        <dbReference type="EMBL" id="QMU30506.1"/>
    </source>
</evidence>
<keyword evidence="5" id="KW-0540">Nuclease</keyword>
<dbReference type="InterPro" id="IPR000055">
    <property type="entry name" value="Restrct_endonuc_typeI_TRD"/>
</dbReference>
<gene>
    <name evidence="5" type="ORF">HUW48_21880</name>
</gene>
<protein>
    <submittedName>
        <fullName evidence="5">Restriction endonuclease subunit S</fullName>
    </submittedName>
</protein>
<reference evidence="5 6" key="1">
    <citation type="submission" date="2020-06" db="EMBL/GenBank/DDBJ databases">
        <authorList>
            <person name="Hwang Y.J."/>
        </authorList>
    </citation>
    <scope>NUCLEOTIDE SEQUENCE [LARGE SCALE GENOMIC DNA]</scope>
    <source>
        <strain evidence="5 6">KUDC8001</strain>
    </source>
</reference>
<organism evidence="5 6">
    <name type="scientific">Adhaeribacter radiodurans</name>
    <dbReference type="NCBI Taxonomy" id="2745197"/>
    <lineage>
        <taxon>Bacteria</taxon>
        <taxon>Pseudomonadati</taxon>
        <taxon>Bacteroidota</taxon>
        <taxon>Cytophagia</taxon>
        <taxon>Cytophagales</taxon>
        <taxon>Hymenobacteraceae</taxon>
        <taxon>Adhaeribacter</taxon>
    </lineage>
</organism>
<keyword evidence="5" id="KW-0255">Endonuclease</keyword>
<evidence type="ECO:0000256" key="3">
    <source>
        <dbReference type="ARBA" id="ARBA00023125"/>
    </source>
</evidence>
<accession>A0A7L7LCD4</accession>